<keyword evidence="2" id="KW-1185">Reference proteome</keyword>
<organism evidence="1 2">
    <name type="scientific">Vaccinium darrowii</name>
    <dbReference type="NCBI Taxonomy" id="229202"/>
    <lineage>
        <taxon>Eukaryota</taxon>
        <taxon>Viridiplantae</taxon>
        <taxon>Streptophyta</taxon>
        <taxon>Embryophyta</taxon>
        <taxon>Tracheophyta</taxon>
        <taxon>Spermatophyta</taxon>
        <taxon>Magnoliopsida</taxon>
        <taxon>eudicotyledons</taxon>
        <taxon>Gunneridae</taxon>
        <taxon>Pentapetalae</taxon>
        <taxon>asterids</taxon>
        <taxon>Ericales</taxon>
        <taxon>Ericaceae</taxon>
        <taxon>Vaccinioideae</taxon>
        <taxon>Vaccinieae</taxon>
        <taxon>Vaccinium</taxon>
    </lineage>
</organism>
<name>A0ACB7X1C3_9ERIC</name>
<gene>
    <name evidence="1" type="ORF">Vadar_014999</name>
</gene>
<comment type="caution">
    <text evidence="1">The sequence shown here is derived from an EMBL/GenBank/DDBJ whole genome shotgun (WGS) entry which is preliminary data.</text>
</comment>
<dbReference type="Proteomes" id="UP000828048">
    <property type="component" value="Chromosome 2"/>
</dbReference>
<sequence length="287" mass="31819">MAALEAAYCIFSSSCLSCFPKFPNSPSTILHLSLLKTPPCPLPLLSIHQTRKSSSFKVWSAVEEIAVEVKPEQVEETQQPPEQGEEIQEPELRRKLFVLNLPWSFKVEDIKKLFGECGTVANVEIITQKGGKSRGYAFVTMASGAEAQAVIEKFNSHELLGRIISVEFAKSFRRPAPPPPASPLVGETRYELYVSNLAWKVRSNHLREFFAAGSNVVSAKVIFKEKRSAGYGFAAFSSKEEAESAIAALDGKELMGRSIRLRFSEKKIEESNDGKEEEATSEEPQES</sequence>
<accession>A0ACB7X1C3</accession>
<protein>
    <submittedName>
        <fullName evidence="1">Uncharacterized protein</fullName>
    </submittedName>
</protein>
<evidence type="ECO:0000313" key="1">
    <source>
        <dbReference type="EMBL" id="KAH7834335.1"/>
    </source>
</evidence>
<reference evidence="1 2" key="1">
    <citation type="journal article" date="2021" name="Hortic Res">
        <title>High-quality reference genome and annotation aids understanding of berry development for evergreen blueberry (Vaccinium darrowii).</title>
        <authorList>
            <person name="Yu J."/>
            <person name="Hulse-Kemp A.M."/>
            <person name="Babiker E."/>
            <person name="Staton M."/>
        </authorList>
    </citation>
    <scope>NUCLEOTIDE SEQUENCE [LARGE SCALE GENOMIC DNA]</scope>
    <source>
        <strain evidence="2">cv. NJ 8807/NJ 8810</strain>
        <tissue evidence="1">Young leaf</tissue>
    </source>
</reference>
<evidence type="ECO:0000313" key="2">
    <source>
        <dbReference type="Proteomes" id="UP000828048"/>
    </source>
</evidence>
<dbReference type="EMBL" id="CM037152">
    <property type="protein sequence ID" value="KAH7834335.1"/>
    <property type="molecule type" value="Genomic_DNA"/>
</dbReference>
<proteinExistence type="predicted"/>